<keyword evidence="2" id="KW-1185">Reference proteome</keyword>
<accession>A0A1F5L5D4</accession>
<dbReference type="Proteomes" id="UP000177622">
    <property type="component" value="Unassembled WGS sequence"/>
</dbReference>
<dbReference type="EMBL" id="LXJU01000028">
    <property type="protein sequence ID" value="OGE48433.1"/>
    <property type="molecule type" value="Genomic_DNA"/>
</dbReference>
<reference evidence="1 2" key="1">
    <citation type="journal article" date="2016" name="Sci. Rep.">
        <title>Penicillium arizonense, a new, genome sequenced fungal species, reveals a high chemical diversity in secreted metabolites.</title>
        <authorList>
            <person name="Grijseels S."/>
            <person name="Nielsen J.C."/>
            <person name="Randelovic M."/>
            <person name="Nielsen J."/>
            <person name="Nielsen K.F."/>
            <person name="Workman M."/>
            <person name="Frisvad J.C."/>
        </authorList>
    </citation>
    <scope>NUCLEOTIDE SEQUENCE [LARGE SCALE GENOMIC DNA]</scope>
    <source>
        <strain evidence="1 2">CBS 141311</strain>
    </source>
</reference>
<dbReference type="AlphaFoldDB" id="A0A1F5L5D4"/>
<dbReference type="GeneID" id="34580929"/>
<evidence type="ECO:0000313" key="1">
    <source>
        <dbReference type="EMBL" id="OGE48433.1"/>
    </source>
</evidence>
<protein>
    <submittedName>
        <fullName evidence="1">Uncharacterized protein</fullName>
    </submittedName>
</protein>
<proteinExistence type="predicted"/>
<sequence>MSVSIFPTLTVGAGTVRAGSSGDATAAVIEDRQTIGDRISLTVIAILEISTQCVATAFGSLDIQIAVYKTLASVRWNREGSNGDKNKIEEPHIGR</sequence>
<comment type="caution">
    <text evidence="1">The sequence shown here is derived from an EMBL/GenBank/DDBJ whole genome shotgun (WGS) entry which is preliminary data.</text>
</comment>
<dbReference type="OrthoDB" id="10406171at2759"/>
<name>A0A1F5L5D4_PENAI</name>
<gene>
    <name evidence="1" type="ORF">PENARI_c028G05078</name>
</gene>
<evidence type="ECO:0000313" key="2">
    <source>
        <dbReference type="Proteomes" id="UP000177622"/>
    </source>
</evidence>
<organism evidence="1 2">
    <name type="scientific">Penicillium arizonense</name>
    <dbReference type="NCBI Taxonomy" id="1835702"/>
    <lineage>
        <taxon>Eukaryota</taxon>
        <taxon>Fungi</taxon>
        <taxon>Dikarya</taxon>
        <taxon>Ascomycota</taxon>
        <taxon>Pezizomycotina</taxon>
        <taxon>Eurotiomycetes</taxon>
        <taxon>Eurotiomycetidae</taxon>
        <taxon>Eurotiales</taxon>
        <taxon>Aspergillaceae</taxon>
        <taxon>Penicillium</taxon>
    </lineage>
</organism>
<dbReference type="RefSeq" id="XP_022483888.1">
    <property type="nucleotide sequence ID" value="XM_022636195.1"/>
</dbReference>